<dbReference type="Gene3D" id="2.20.28.10">
    <property type="match status" value="1"/>
</dbReference>
<dbReference type="PANTHER" id="PTHR47627">
    <property type="entry name" value="RUBREDOXIN"/>
    <property type="match status" value="1"/>
</dbReference>
<evidence type="ECO:0000256" key="5">
    <source>
        <dbReference type="ARBA" id="ARBA00023004"/>
    </source>
</evidence>
<dbReference type="Pfam" id="PF00301">
    <property type="entry name" value="Rubredoxin"/>
    <property type="match status" value="1"/>
</dbReference>
<dbReference type="Proteomes" id="UP000325105">
    <property type="component" value="Unassembled WGS sequence"/>
</dbReference>
<comment type="cofactor">
    <cofactor evidence="1">
        <name>Fe(3+)</name>
        <dbReference type="ChEBI" id="CHEBI:29034"/>
    </cofactor>
</comment>
<dbReference type="EMBL" id="VNHX01000003">
    <property type="protein sequence ID" value="TYP97283.1"/>
    <property type="molecule type" value="Genomic_DNA"/>
</dbReference>
<dbReference type="InterPro" id="IPR024934">
    <property type="entry name" value="Rubredoxin-like_dom"/>
</dbReference>
<dbReference type="GO" id="GO:0009055">
    <property type="term" value="F:electron transfer activity"/>
    <property type="evidence" value="ECO:0007669"/>
    <property type="project" value="TreeGrafter"/>
</dbReference>
<keyword evidence="2" id="KW-0813">Transport</keyword>
<dbReference type="InterPro" id="IPR050526">
    <property type="entry name" value="Rubredoxin_ET"/>
</dbReference>
<dbReference type="CDD" id="cd00730">
    <property type="entry name" value="rubredoxin"/>
    <property type="match status" value="1"/>
</dbReference>
<evidence type="ECO:0000256" key="4">
    <source>
        <dbReference type="ARBA" id="ARBA00022982"/>
    </source>
</evidence>
<evidence type="ECO:0000259" key="6">
    <source>
        <dbReference type="PROSITE" id="PS50903"/>
    </source>
</evidence>
<gene>
    <name evidence="7" type="ORF">BC792_103210</name>
</gene>
<keyword evidence="3" id="KW-0479">Metal-binding</keyword>
<evidence type="ECO:0000256" key="2">
    <source>
        <dbReference type="ARBA" id="ARBA00022448"/>
    </source>
</evidence>
<dbReference type="PROSITE" id="PS50903">
    <property type="entry name" value="RUBREDOXIN_LIKE"/>
    <property type="match status" value="1"/>
</dbReference>
<keyword evidence="5" id="KW-0408">Iron</keyword>
<comment type="caution">
    <text evidence="7">The sequence shown here is derived from an EMBL/GenBank/DDBJ whole genome shotgun (WGS) entry which is preliminary data.</text>
</comment>
<dbReference type="PANTHER" id="PTHR47627:SF1">
    <property type="entry name" value="RUBREDOXIN-1-RELATED"/>
    <property type="match status" value="1"/>
</dbReference>
<dbReference type="InterPro" id="IPR024935">
    <property type="entry name" value="Rubredoxin_dom"/>
</dbReference>
<dbReference type="GO" id="GO:0043448">
    <property type="term" value="P:alkane catabolic process"/>
    <property type="evidence" value="ECO:0007669"/>
    <property type="project" value="TreeGrafter"/>
</dbReference>
<sequence>MTFVKINLSGGAVSVGYLDGLLQALADAGIVHVRFGARQQLYFDVSEAQLEELEYVLLNQELTYEVGQDAYPNIVSSYVADGIFTDAAWIREGVYKDILDSFDFAPRLKVNLMDSTQSFTPYSTGNLNFLTAEMGNYWFLHIRFPGTNIFYRWSTLVYSDDIAGLCKFLEAPLLQTVVDIPQAGEELGRRMERLAADSGEFHFHSLSQPFIEQLFKLPYYEGFNAYQDRLWLGVYRRSETFTVAFLKDICTICIRNRVGQVYTTPWKSIIIKDILPGDRSEWDAILDKHRINLRHALNELNWQTEDYNLDGIMLKHQLVGELNALDVRTYKLCFGIKIHGKTGVWGSVILRYLSGAGERSWYQIQRTSDFNPNSKDLIVYRDRVKRADLCSELIGLCDEFYIFQELSRPRANEDVAPVVVDEEGEAVVIYQCQRCLTRYDPSWGDLTQAVPAGVPFADLPAGYICSVCGAARNSFRLLTRS</sequence>
<protein>
    <submittedName>
        <fullName evidence="7">Rubredoxin</fullName>
    </submittedName>
</protein>
<evidence type="ECO:0000313" key="8">
    <source>
        <dbReference type="Proteomes" id="UP000325105"/>
    </source>
</evidence>
<feature type="domain" description="Rubredoxin-like" evidence="6">
    <location>
        <begin position="427"/>
        <end position="478"/>
    </location>
</feature>
<evidence type="ECO:0000256" key="1">
    <source>
        <dbReference type="ARBA" id="ARBA00001965"/>
    </source>
</evidence>
<dbReference type="AlphaFoldDB" id="A0A5S5DMV7"/>
<evidence type="ECO:0000256" key="3">
    <source>
        <dbReference type="ARBA" id="ARBA00022723"/>
    </source>
</evidence>
<reference evidence="7 8" key="1">
    <citation type="submission" date="2019-07" db="EMBL/GenBank/DDBJ databases">
        <title>Genomic Encyclopedia of Archaeal and Bacterial Type Strains, Phase II (KMG-II): from individual species to whole genera.</title>
        <authorList>
            <person name="Goeker M."/>
        </authorList>
    </citation>
    <scope>NUCLEOTIDE SEQUENCE [LARGE SCALE GENOMIC DNA]</scope>
    <source>
        <strain evidence="7 8">DSM 18850</strain>
    </source>
</reference>
<accession>A0A5S5DMV7</accession>
<keyword evidence="8" id="KW-1185">Reference proteome</keyword>
<proteinExistence type="predicted"/>
<organism evidence="7 8">
    <name type="scientific">Sphingobacterium allocomposti</name>
    <dbReference type="NCBI Taxonomy" id="415956"/>
    <lineage>
        <taxon>Bacteria</taxon>
        <taxon>Pseudomonadati</taxon>
        <taxon>Bacteroidota</taxon>
        <taxon>Sphingobacteriia</taxon>
        <taxon>Sphingobacteriales</taxon>
        <taxon>Sphingobacteriaceae</taxon>
        <taxon>Sphingobacterium</taxon>
    </lineage>
</organism>
<name>A0A5S5DMV7_9SPHI</name>
<evidence type="ECO:0000313" key="7">
    <source>
        <dbReference type="EMBL" id="TYP97283.1"/>
    </source>
</evidence>
<dbReference type="SUPFAM" id="SSF57802">
    <property type="entry name" value="Rubredoxin-like"/>
    <property type="match status" value="1"/>
</dbReference>
<keyword evidence="4" id="KW-0249">Electron transport</keyword>
<dbReference type="GO" id="GO:0005506">
    <property type="term" value="F:iron ion binding"/>
    <property type="evidence" value="ECO:0007669"/>
    <property type="project" value="InterPro"/>
</dbReference>